<dbReference type="OMA" id="KPVHPRT"/>
<dbReference type="GO" id="GO:0045910">
    <property type="term" value="P:negative regulation of DNA recombination"/>
    <property type="evidence" value="ECO:0007669"/>
    <property type="project" value="TreeGrafter"/>
</dbReference>
<dbReference type="PANTHER" id="PTHR11467">
    <property type="entry name" value="HISTONE H1"/>
    <property type="match status" value="1"/>
</dbReference>
<feature type="region of interest" description="Disordered" evidence="8">
    <location>
        <begin position="89"/>
        <end position="207"/>
    </location>
</feature>
<evidence type="ECO:0000256" key="6">
    <source>
        <dbReference type="ARBA" id="ARBA00023242"/>
    </source>
</evidence>
<dbReference type="InterPro" id="IPR036388">
    <property type="entry name" value="WH-like_DNA-bd_sf"/>
</dbReference>
<evidence type="ECO:0000256" key="4">
    <source>
        <dbReference type="ARBA" id="ARBA00022454"/>
    </source>
</evidence>
<dbReference type="SUPFAM" id="SSF46785">
    <property type="entry name" value="Winged helix' DNA-binding domain"/>
    <property type="match status" value="1"/>
</dbReference>
<dbReference type="GO" id="GO:0030261">
    <property type="term" value="P:chromosome condensation"/>
    <property type="evidence" value="ECO:0007669"/>
    <property type="project" value="TreeGrafter"/>
</dbReference>
<dbReference type="Gene3D" id="1.10.10.10">
    <property type="entry name" value="Winged helix-like DNA-binding domain superfamily/Winged helix DNA-binding domain"/>
    <property type="match status" value="1"/>
</dbReference>
<dbReference type="Pfam" id="PF00538">
    <property type="entry name" value="Linker_histone"/>
    <property type="match status" value="1"/>
</dbReference>
<evidence type="ECO:0000313" key="11">
    <source>
        <dbReference type="Proteomes" id="UP000027135"/>
    </source>
</evidence>
<keyword evidence="11" id="KW-1185">Reference proteome</keyword>
<evidence type="ECO:0000256" key="2">
    <source>
        <dbReference type="ARBA" id="ARBA00004123"/>
    </source>
</evidence>
<evidence type="ECO:0000259" key="9">
    <source>
        <dbReference type="PROSITE" id="PS51504"/>
    </source>
</evidence>
<evidence type="ECO:0000256" key="7">
    <source>
        <dbReference type="RuleBase" id="RU003894"/>
    </source>
</evidence>
<dbReference type="SMART" id="SM00526">
    <property type="entry name" value="H15"/>
    <property type="match status" value="1"/>
</dbReference>
<dbReference type="eggNOG" id="KOG4012">
    <property type="taxonomic scope" value="Eukaryota"/>
</dbReference>
<dbReference type="AlphaFoldDB" id="A0A067QJT4"/>
<dbReference type="GO" id="GO:0006334">
    <property type="term" value="P:nucleosome assembly"/>
    <property type="evidence" value="ECO:0007669"/>
    <property type="project" value="InterPro"/>
</dbReference>
<keyword evidence="6 7" id="KW-0539">Nucleus</keyword>
<keyword evidence="5 7" id="KW-0238">DNA-binding</keyword>
<comment type="similarity">
    <text evidence="7">Belongs to the histone H1/H5 family.</text>
</comment>
<dbReference type="EMBL" id="KK853254">
    <property type="protein sequence ID" value="KDR09288.1"/>
    <property type="molecule type" value="Genomic_DNA"/>
</dbReference>
<organism evidence="10 11">
    <name type="scientific">Zootermopsis nevadensis</name>
    <name type="common">Dampwood termite</name>
    <dbReference type="NCBI Taxonomy" id="136037"/>
    <lineage>
        <taxon>Eukaryota</taxon>
        <taxon>Metazoa</taxon>
        <taxon>Ecdysozoa</taxon>
        <taxon>Arthropoda</taxon>
        <taxon>Hexapoda</taxon>
        <taxon>Insecta</taxon>
        <taxon>Pterygota</taxon>
        <taxon>Neoptera</taxon>
        <taxon>Polyneoptera</taxon>
        <taxon>Dictyoptera</taxon>
        <taxon>Blattodea</taxon>
        <taxon>Blattoidea</taxon>
        <taxon>Termitoidae</taxon>
        <taxon>Termopsidae</taxon>
        <taxon>Zootermopsis</taxon>
    </lineage>
</organism>
<evidence type="ECO:0000256" key="8">
    <source>
        <dbReference type="SAM" id="MobiDB-lite"/>
    </source>
</evidence>
<dbReference type="OrthoDB" id="8251629at2759"/>
<feature type="compositionally biased region" description="Low complexity" evidence="8">
    <location>
        <begin position="1"/>
        <end position="18"/>
    </location>
</feature>
<dbReference type="Proteomes" id="UP000027135">
    <property type="component" value="Unassembled WGS sequence"/>
</dbReference>
<sequence length="207" mass="21998">MADTVAAPTASAPAQAVPKKSKSVGKKPRTKPVHPRTSEMVVNAIKSLKERGGSSLQAIKKYIAANYKVDSEKLAPFIKKYLKTAVASGELVQTKGKGASGSFKLSSGKPEKAPTVVTTARGRSSSTSALKEKKQQQQTTKAKPKSPKKAPVKKTPEKKKQVPAPKAKKLPSKAKKATKVPTKKPKAPRPKTTAKSKASKKAAPKRK</sequence>
<feature type="compositionally biased region" description="Basic residues" evidence="8">
    <location>
        <begin position="166"/>
        <end position="207"/>
    </location>
</feature>
<proteinExistence type="inferred from homology"/>
<evidence type="ECO:0000256" key="1">
    <source>
        <dbReference type="ARBA" id="ARBA00002809"/>
    </source>
</evidence>
<dbReference type="FunCoup" id="A0A067QJT4">
    <property type="interactions" value="225"/>
</dbReference>
<dbReference type="CDD" id="cd00073">
    <property type="entry name" value="H15"/>
    <property type="match status" value="1"/>
</dbReference>
<accession>A0A067QJT4</accession>
<comment type="subcellular location">
    <subcellularLocation>
        <location evidence="3">Chromosome</location>
    </subcellularLocation>
    <subcellularLocation>
        <location evidence="2 7">Nucleus</location>
    </subcellularLocation>
</comment>
<dbReference type="GO" id="GO:0000786">
    <property type="term" value="C:nucleosome"/>
    <property type="evidence" value="ECO:0007669"/>
    <property type="project" value="InterPro"/>
</dbReference>
<feature type="compositionally biased region" description="Basic residues" evidence="8">
    <location>
        <begin position="19"/>
        <end position="34"/>
    </location>
</feature>
<dbReference type="PROSITE" id="PS51504">
    <property type="entry name" value="H15"/>
    <property type="match status" value="1"/>
</dbReference>
<dbReference type="GO" id="GO:0030527">
    <property type="term" value="F:structural constituent of chromatin"/>
    <property type="evidence" value="ECO:0007669"/>
    <property type="project" value="InterPro"/>
</dbReference>
<protein>
    <submittedName>
        <fullName evidence="10">Histone H1-III</fullName>
    </submittedName>
</protein>
<gene>
    <name evidence="10" type="ORF">L798_01023</name>
</gene>
<dbReference type="InterPro" id="IPR036390">
    <property type="entry name" value="WH_DNA-bd_sf"/>
</dbReference>
<name>A0A067QJT4_ZOONE</name>
<keyword evidence="4 7" id="KW-0158">Chromosome</keyword>
<evidence type="ECO:0000256" key="3">
    <source>
        <dbReference type="ARBA" id="ARBA00004286"/>
    </source>
</evidence>
<dbReference type="GO" id="GO:0003690">
    <property type="term" value="F:double-stranded DNA binding"/>
    <property type="evidence" value="ECO:0007669"/>
    <property type="project" value="TreeGrafter"/>
</dbReference>
<dbReference type="GO" id="GO:0031492">
    <property type="term" value="F:nucleosomal DNA binding"/>
    <property type="evidence" value="ECO:0007669"/>
    <property type="project" value="TreeGrafter"/>
</dbReference>
<dbReference type="GO" id="GO:0005634">
    <property type="term" value="C:nucleus"/>
    <property type="evidence" value="ECO:0007669"/>
    <property type="project" value="UniProtKB-SubCell"/>
</dbReference>
<feature type="region of interest" description="Disordered" evidence="8">
    <location>
        <begin position="1"/>
        <end position="38"/>
    </location>
</feature>
<dbReference type="STRING" id="136037.A0A067QJT4"/>
<dbReference type="PANTHER" id="PTHR11467:SF20">
    <property type="entry name" value="H15 DOMAIN-CONTAINING PROTEIN-RELATED"/>
    <property type="match status" value="1"/>
</dbReference>
<feature type="domain" description="H15" evidence="9">
    <location>
        <begin position="33"/>
        <end position="107"/>
    </location>
</feature>
<feature type="compositionally biased region" description="Low complexity" evidence="8">
    <location>
        <begin position="115"/>
        <end position="129"/>
    </location>
</feature>
<reference evidence="10 11" key="1">
    <citation type="journal article" date="2014" name="Nat. Commun.">
        <title>Molecular traces of alternative social organization in a termite genome.</title>
        <authorList>
            <person name="Terrapon N."/>
            <person name="Li C."/>
            <person name="Robertson H.M."/>
            <person name="Ji L."/>
            <person name="Meng X."/>
            <person name="Booth W."/>
            <person name="Chen Z."/>
            <person name="Childers C.P."/>
            <person name="Glastad K.M."/>
            <person name="Gokhale K."/>
            <person name="Gowin J."/>
            <person name="Gronenberg W."/>
            <person name="Hermansen R.A."/>
            <person name="Hu H."/>
            <person name="Hunt B.G."/>
            <person name="Huylmans A.K."/>
            <person name="Khalil S.M."/>
            <person name="Mitchell R.D."/>
            <person name="Munoz-Torres M.C."/>
            <person name="Mustard J.A."/>
            <person name="Pan H."/>
            <person name="Reese J.T."/>
            <person name="Scharf M.E."/>
            <person name="Sun F."/>
            <person name="Vogel H."/>
            <person name="Xiao J."/>
            <person name="Yang W."/>
            <person name="Yang Z."/>
            <person name="Yang Z."/>
            <person name="Zhou J."/>
            <person name="Zhu J."/>
            <person name="Brent C.S."/>
            <person name="Elsik C.G."/>
            <person name="Goodisman M.A."/>
            <person name="Liberles D.A."/>
            <person name="Roe R.M."/>
            <person name="Vargo E.L."/>
            <person name="Vilcinskas A."/>
            <person name="Wang J."/>
            <person name="Bornberg-Bauer E."/>
            <person name="Korb J."/>
            <person name="Zhang G."/>
            <person name="Liebig J."/>
        </authorList>
    </citation>
    <scope>NUCLEOTIDE SEQUENCE [LARGE SCALE GENOMIC DNA]</scope>
    <source>
        <tissue evidence="10">Whole organism</tissue>
    </source>
</reference>
<dbReference type="FunFam" id="1.10.10.10:FF:000140">
    <property type="entry name" value="Histone H1.0"/>
    <property type="match status" value="1"/>
</dbReference>
<dbReference type="PRINTS" id="PR00624">
    <property type="entry name" value="HISTONEH5"/>
</dbReference>
<dbReference type="InterPro" id="IPR005818">
    <property type="entry name" value="Histone_H1/H5_H15"/>
</dbReference>
<dbReference type="InParanoid" id="A0A067QJT4"/>
<evidence type="ECO:0000256" key="5">
    <source>
        <dbReference type="ARBA" id="ARBA00023125"/>
    </source>
</evidence>
<evidence type="ECO:0000313" key="10">
    <source>
        <dbReference type="EMBL" id="KDR09288.1"/>
    </source>
</evidence>
<comment type="function">
    <text evidence="1">Histones H1 are necessary for the condensation of nucleosome chains into higher-order structures.</text>
</comment>
<feature type="compositionally biased region" description="Basic residues" evidence="8">
    <location>
        <begin position="142"/>
        <end position="152"/>
    </location>
</feature>
<dbReference type="InterPro" id="IPR005819">
    <property type="entry name" value="H1/H5"/>
</dbReference>